<keyword evidence="6 15" id="KW-0732">Signal</keyword>
<evidence type="ECO:0000313" key="21">
    <source>
        <dbReference type="EMBL" id="ECW2468607.1"/>
    </source>
</evidence>
<dbReference type="Pfam" id="PF07715">
    <property type="entry name" value="Plug"/>
    <property type="match status" value="1"/>
</dbReference>
<keyword evidence="18" id="KW-0675">Receptor</keyword>
<evidence type="ECO:0000259" key="17">
    <source>
        <dbReference type="Pfam" id="PF07715"/>
    </source>
</evidence>
<evidence type="ECO:0000256" key="2">
    <source>
        <dbReference type="ARBA" id="ARBA00022448"/>
    </source>
</evidence>
<evidence type="ECO:0000256" key="13">
    <source>
        <dbReference type="PROSITE-ProRule" id="PRU10144"/>
    </source>
</evidence>
<dbReference type="Gene3D" id="2.40.170.20">
    <property type="entry name" value="TonB-dependent receptor, beta-barrel domain"/>
    <property type="match status" value="1"/>
</dbReference>
<dbReference type="InterPro" id="IPR000531">
    <property type="entry name" value="Beta-barrel_TonB"/>
</dbReference>
<comment type="similarity">
    <text evidence="12 14">Belongs to the TonB-dependent receptor family.</text>
</comment>
<feature type="short sequence motif" description="TonB C-terminal box" evidence="13">
    <location>
        <begin position="658"/>
        <end position="675"/>
    </location>
</feature>
<feature type="signal peptide" evidence="15">
    <location>
        <begin position="1"/>
        <end position="28"/>
    </location>
</feature>
<accession>A0A3Y9BZZ3</accession>
<evidence type="ECO:0000256" key="3">
    <source>
        <dbReference type="ARBA" id="ARBA00022452"/>
    </source>
</evidence>
<comment type="caution">
    <text evidence="18">The sequence shown here is derived from an EMBL/GenBank/DDBJ whole genome shotgun (WGS) entry which is preliminary data.</text>
</comment>
<evidence type="ECO:0000256" key="7">
    <source>
        <dbReference type="ARBA" id="ARBA00023004"/>
    </source>
</evidence>
<evidence type="ECO:0000256" key="11">
    <source>
        <dbReference type="ARBA" id="ARBA00023237"/>
    </source>
</evidence>
<keyword evidence="5 12" id="KW-0812">Transmembrane</keyword>
<dbReference type="Proteomes" id="UP000839733">
    <property type="component" value="Unassembled WGS sequence"/>
</dbReference>
<evidence type="ECO:0000256" key="9">
    <source>
        <dbReference type="ARBA" id="ARBA00023077"/>
    </source>
</evidence>
<dbReference type="EMBL" id="AAAGSE010000031">
    <property type="protein sequence ID" value="EAC0788820.1"/>
    <property type="molecule type" value="Genomic_DNA"/>
</dbReference>
<dbReference type="GO" id="GO:0006826">
    <property type="term" value="P:iron ion transport"/>
    <property type="evidence" value="ECO:0007669"/>
    <property type="project" value="UniProtKB-KW"/>
</dbReference>
<feature type="domain" description="TonB-dependent receptor plug" evidence="17">
    <location>
        <begin position="59"/>
        <end position="173"/>
    </location>
</feature>
<evidence type="ECO:0000256" key="10">
    <source>
        <dbReference type="ARBA" id="ARBA00023136"/>
    </source>
</evidence>
<evidence type="ECO:0000313" key="20">
    <source>
        <dbReference type="EMBL" id="EBY8643159.1"/>
    </source>
</evidence>
<keyword evidence="4" id="KW-0410">Iron transport</keyword>
<dbReference type="Proteomes" id="UP000839644">
    <property type="component" value="Unassembled WGS sequence"/>
</dbReference>
<evidence type="ECO:0000256" key="1">
    <source>
        <dbReference type="ARBA" id="ARBA00004571"/>
    </source>
</evidence>
<keyword evidence="11 12" id="KW-0998">Cell outer membrane</keyword>
<dbReference type="SUPFAM" id="SSF56935">
    <property type="entry name" value="Porins"/>
    <property type="match status" value="1"/>
</dbReference>
<proteinExistence type="inferred from homology"/>
<dbReference type="EMBL" id="AAHPHN010000028">
    <property type="protein sequence ID" value="EBY8643159.1"/>
    <property type="molecule type" value="Genomic_DNA"/>
</dbReference>
<dbReference type="AlphaFoldDB" id="A0A3Y9BZZ3"/>
<sequence>MRVYQFFNSKLNIISLCLISFYSAVSMATDRVEDNKGRSTETQSNEDIIVYGEKLERNKNDSGSSIDIITAKELADRPDLHSLTQVLKEAPNILDTGLGNELPVIRGIEGSVTPGAMAALTGAKPRFNIFIDGASSNYNDLAFGTKSLWDMKQIEIFRGPQSYVQGSNSIAGAVIAQSNDPINEYESAVRLDYGNQKSHQYSAMLSGPLINNELLFRFSVDKQGRESYEDLADYHPAGNSRKFDATTARAKILWLPSGLPDFYSKYTFSHVDSRAPQGEFKSRNESETYRSVFQIRSATNILDLGYQISDSLKFENKTIYSNFIDDRYALDSGGPSRTEGHEIQIEPILKLDTDNYRGLLGFHYFLSPEDDTVLLIKKNTYHDKTKTKAIYGEMTFNPVEYIEMNISSRYEQEVHSRKGGSLFVVDYKNKENVFLPKIDVAYLFNDRHRMGFKVARGYNSGGAGISFLPPFSTYEYNTEYVWNYELYHRWVSLDKRLKLNTNLFYNDYKDLQIPYLTIFGSPVIDNAEKAITYGAEFNLNWQATDDLNMFAGVGLLKTKIQKYTENPSYVNHKLSNAPEYTLNAGGSYQLPAGFEVGANVNYTDSYYSSVSNSKNLRSNGYSQANAYVAYNFKQGRVTLYTENAFDSHEKTKIISGGYTTYQQPRVVGISAELRF</sequence>
<dbReference type="PANTHER" id="PTHR32552">
    <property type="entry name" value="FERRICHROME IRON RECEPTOR-RELATED"/>
    <property type="match status" value="1"/>
</dbReference>
<dbReference type="EMBL" id="AAKVUB010000012">
    <property type="protein sequence ID" value="ECW2468607.1"/>
    <property type="molecule type" value="Genomic_DNA"/>
</dbReference>
<evidence type="ECO:0000313" key="19">
    <source>
        <dbReference type="EMBL" id="EAC0788820.1"/>
    </source>
</evidence>
<keyword evidence="10 12" id="KW-0472">Membrane</keyword>
<protein>
    <submittedName>
        <fullName evidence="18">TonB-dependent receptor</fullName>
    </submittedName>
</protein>
<evidence type="ECO:0000256" key="12">
    <source>
        <dbReference type="PROSITE-ProRule" id="PRU01360"/>
    </source>
</evidence>
<evidence type="ECO:0000313" key="18">
    <source>
        <dbReference type="EMBL" id="EAB8477359.1"/>
    </source>
</evidence>
<evidence type="ECO:0000259" key="16">
    <source>
        <dbReference type="Pfam" id="PF00593"/>
    </source>
</evidence>
<feature type="domain" description="TonB-dependent receptor-like beta-barrel" evidence="16">
    <location>
        <begin position="267"/>
        <end position="641"/>
    </location>
</feature>
<dbReference type="PROSITE" id="PS52016">
    <property type="entry name" value="TONB_DEPENDENT_REC_3"/>
    <property type="match status" value="1"/>
</dbReference>
<dbReference type="GO" id="GO:0009279">
    <property type="term" value="C:cell outer membrane"/>
    <property type="evidence" value="ECO:0007669"/>
    <property type="project" value="UniProtKB-SubCell"/>
</dbReference>
<keyword evidence="3 12" id="KW-1134">Transmembrane beta strand</keyword>
<name>A0A3Y9BZZ3_SALEB</name>
<evidence type="ECO:0000256" key="14">
    <source>
        <dbReference type="RuleBase" id="RU003357"/>
    </source>
</evidence>
<dbReference type="InterPro" id="IPR012910">
    <property type="entry name" value="Plug_dom"/>
</dbReference>
<evidence type="ECO:0000256" key="5">
    <source>
        <dbReference type="ARBA" id="ARBA00022692"/>
    </source>
</evidence>
<evidence type="ECO:0000256" key="15">
    <source>
        <dbReference type="SAM" id="SignalP"/>
    </source>
</evidence>
<dbReference type="PROSITE" id="PS01156">
    <property type="entry name" value="TONB_DEPENDENT_REC_2"/>
    <property type="match status" value="1"/>
</dbReference>
<gene>
    <name evidence="18" type="ORF">AU894_14195</name>
    <name evidence="19" type="ORF">D6K54_19135</name>
    <name evidence="20" type="ORF">D6S17_16605</name>
    <name evidence="21" type="ORF">EZX71_11725</name>
</gene>
<organism evidence="18">
    <name type="scientific">Salmonella enterica subsp. enterica serovar Java</name>
    <dbReference type="NCBI Taxonomy" id="224729"/>
    <lineage>
        <taxon>Bacteria</taxon>
        <taxon>Pseudomonadati</taxon>
        <taxon>Pseudomonadota</taxon>
        <taxon>Gammaproteobacteria</taxon>
        <taxon>Enterobacterales</taxon>
        <taxon>Enterobacteriaceae</taxon>
        <taxon>Salmonella</taxon>
    </lineage>
</organism>
<keyword evidence="7" id="KW-0408">Iron</keyword>
<accession>A0A3Z6QPC6</accession>
<keyword evidence="8" id="KW-0406">Ion transport</keyword>
<dbReference type="InterPro" id="IPR039426">
    <property type="entry name" value="TonB-dep_rcpt-like"/>
</dbReference>
<evidence type="ECO:0000256" key="4">
    <source>
        <dbReference type="ARBA" id="ARBA00022496"/>
    </source>
</evidence>
<keyword evidence="2 12" id="KW-0813">Transport</keyword>
<dbReference type="InterPro" id="IPR010917">
    <property type="entry name" value="TonB_rcpt_CS"/>
</dbReference>
<comment type="subcellular location">
    <subcellularLocation>
        <location evidence="1 12">Cell outer membrane</location>
        <topology evidence="1 12">Multi-pass membrane protein</topology>
    </subcellularLocation>
</comment>
<dbReference type="Pfam" id="PF00593">
    <property type="entry name" value="TonB_dep_Rec_b-barrel"/>
    <property type="match status" value="1"/>
</dbReference>
<reference evidence="18" key="1">
    <citation type="submission" date="2018-08" db="EMBL/GenBank/DDBJ databases">
        <authorList>
            <person name="Ashton P.M."/>
            <person name="Dallman T."/>
            <person name="Nair S."/>
            <person name="De Pinna E."/>
            <person name="Peters T."/>
            <person name="Grant K."/>
        </authorList>
    </citation>
    <scope>NUCLEOTIDE SEQUENCE [LARGE SCALE GENOMIC DNA]</scope>
    <source>
        <strain evidence="20">140692</strain>
        <strain evidence="21">367309</strain>
        <strain evidence="19">412099</strain>
        <strain evidence="18">43913</strain>
    </source>
</reference>
<keyword evidence="9 14" id="KW-0798">TonB box</keyword>
<dbReference type="Proteomes" id="UP000839631">
    <property type="component" value="Unassembled WGS sequence"/>
</dbReference>
<evidence type="ECO:0000256" key="6">
    <source>
        <dbReference type="ARBA" id="ARBA00022729"/>
    </source>
</evidence>
<feature type="chain" id="PRO_5040682529" evidence="15">
    <location>
        <begin position="29"/>
        <end position="675"/>
    </location>
</feature>
<dbReference type="EMBL" id="AAAFYZ010000033">
    <property type="protein sequence ID" value="EAB8477359.1"/>
    <property type="molecule type" value="Genomic_DNA"/>
</dbReference>
<dbReference type="PANTHER" id="PTHR32552:SF81">
    <property type="entry name" value="TONB-DEPENDENT OUTER MEMBRANE RECEPTOR"/>
    <property type="match status" value="1"/>
</dbReference>
<dbReference type="InterPro" id="IPR036942">
    <property type="entry name" value="Beta-barrel_TonB_sf"/>
</dbReference>
<evidence type="ECO:0000256" key="8">
    <source>
        <dbReference type="ARBA" id="ARBA00023065"/>
    </source>
</evidence>